<keyword evidence="5 6" id="KW-0472">Membrane</keyword>
<evidence type="ECO:0000313" key="7">
    <source>
        <dbReference type="EMBL" id="MDY0406461.1"/>
    </source>
</evidence>
<evidence type="ECO:0000256" key="4">
    <source>
        <dbReference type="ARBA" id="ARBA00022989"/>
    </source>
</evidence>
<feature type="transmembrane region" description="Helical" evidence="6">
    <location>
        <begin position="132"/>
        <end position="158"/>
    </location>
</feature>
<keyword evidence="3" id="KW-0133">Cell shape</keyword>
<evidence type="ECO:0000256" key="3">
    <source>
        <dbReference type="ARBA" id="ARBA00022960"/>
    </source>
</evidence>
<name>A0ABU5CJC9_9BACI</name>
<sequence>MLKIGIITAIPVFLINLQPDFGSSMVYLFIAGVFVLLSGIDWKIIATLVLGGGVALLGAMWIIVTFPQMSEQVLGLEPYQVQRVLTWFDSSEQSSDDTFHFDRSISALGSGQLTGKGIDGLQVSLPEAHTDFIFSVIGESFGFVGCALVVFLYFMLLYRMLVHGLTSYNYSVFGSFICFGFLSLIFIHAFQNVGMIVGIMPITGIPLLLLSYGGSSVLSSMIGLGLVYRVAVENSRQNDFLFK</sequence>
<dbReference type="PANTHER" id="PTHR30474:SF1">
    <property type="entry name" value="PEPTIDOGLYCAN GLYCOSYLTRANSFERASE MRDB"/>
    <property type="match status" value="1"/>
</dbReference>
<dbReference type="RefSeq" id="WP_320384948.1">
    <property type="nucleotide sequence ID" value="NZ_JAROCA020000002.1"/>
</dbReference>
<evidence type="ECO:0000256" key="1">
    <source>
        <dbReference type="ARBA" id="ARBA00004141"/>
    </source>
</evidence>
<feature type="transmembrane region" description="Helical" evidence="6">
    <location>
        <begin position="21"/>
        <end position="37"/>
    </location>
</feature>
<comment type="caution">
    <text evidence="7">The sequence shown here is derived from an EMBL/GenBank/DDBJ whole genome shotgun (WGS) entry which is preliminary data.</text>
</comment>
<evidence type="ECO:0000256" key="5">
    <source>
        <dbReference type="ARBA" id="ARBA00023136"/>
    </source>
</evidence>
<dbReference type="InterPro" id="IPR018365">
    <property type="entry name" value="Cell_cycle_FtsW-rel_CS"/>
</dbReference>
<reference evidence="7 8" key="1">
    <citation type="submission" date="2023-10" db="EMBL/GenBank/DDBJ databases">
        <title>179-bfca-hs.</title>
        <authorList>
            <person name="Miliotis G."/>
            <person name="Sengupta P."/>
            <person name="Hameed A."/>
            <person name="Chuvochina M."/>
            <person name="Mcdonagh F."/>
            <person name="Simpson A.C."/>
            <person name="Singh N.K."/>
            <person name="Rekha P.D."/>
            <person name="Raman K."/>
            <person name="Hugenholtz P."/>
            <person name="Venkateswaran K."/>
        </authorList>
    </citation>
    <scope>NUCLEOTIDE SEQUENCE [LARGE SCALE GENOMIC DNA]</scope>
    <source>
        <strain evidence="7 8">179-BFC-A-HS</strain>
    </source>
</reference>
<dbReference type="InterPro" id="IPR001182">
    <property type="entry name" value="FtsW/RodA"/>
</dbReference>
<keyword evidence="8" id="KW-1185">Reference proteome</keyword>
<evidence type="ECO:0000256" key="6">
    <source>
        <dbReference type="SAM" id="Phobius"/>
    </source>
</evidence>
<dbReference type="Pfam" id="PF01098">
    <property type="entry name" value="FTSW_RODA_SPOVE"/>
    <property type="match status" value="1"/>
</dbReference>
<dbReference type="PANTHER" id="PTHR30474">
    <property type="entry name" value="CELL CYCLE PROTEIN"/>
    <property type="match status" value="1"/>
</dbReference>
<comment type="subcellular location">
    <subcellularLocation>
        <location evidence="1">Membrane</location>
        <topology evidence="1">Multi-pass membrane protein</topology>
    </subcellularLocation>
</comment>
<dbReference type="EMBL" id="JAROCA020000002">
    <property type="protein sequence ID" value="MDY0406461.1"/>
    <property type="molecule type" value="Genomic_DNA"/>
</dbReference>
<evidence type="ECO:0000256" key="2">
    <source>
        <dbReference type="ARBA" id="ARBA00022692"/>
    </source>
</evidence>
<feature type="transmembrane region" description="Helical" evidence="6">
    <location>
        <begin position="170"/>
        <end position="190"/>
    </location>
</feature>
<keyword evidence="2 6" id="KW-0812">Transmembrane</keyword>
<dbReference type="PROSITE" id="PS00428">
    <property type="entry name" value="FTSW_RODA_SPOVE"/>
    <property type="match status" value="1"/>
</dbReference>
<proteinExistence type="predicted"/>
<protein>
    <submittedName>
        <fullName evidence="7">FtsW/RodA/SpoVE family cell cycle protein</fullName>
    </submittedName>
</protein>
<evidence type="ECO:0000313" key="8">
    <source>
        <dbReference type="Proteomes" id="UP001228376"/>
    </source>
</evidence>
<dbReference type="Proteomes" id="UP001228376">
    <property type="component" value="Unassembled WGS sequence"/>
</dbReference>
<feature type="transmembrane region" description="Helical" evidence="6">
    <location>
        <begin position="44"/>
        <end position="64"/>
    </location>
</feature>
<accession>A0ABU5CJC9</accession>
<gene>
    <name evidence="7" type="ORF">P5G51_014795</name>
</gene>
<keyword evidence="4 6" id="KW-1133">Transmembrane helix</keyword>
<organism evidence="7 8">
    <name type="scientific">Tigheibacillus jepli</name>
    <dbReference type="NCBI Taxonomy" id="3035914"/>
    <lineage>
        <taxon>Bacteria</taxon>
        <taxon>Bacillati</taxon>
        <taxon>Bacillota</taxon>
        <taxon>Bacilli</taxon>
        <taxon>Bacillales</taxon>
        <taxon>Bacillaceae</taxon>
        <taxon>Tigheibacillus</taxon>
    </lineage>
</organism>
<feature type="transmembrane region" description="Helical" evidence="6">
    <location>
        <begin position="202"/>
        <end position="228"/>
    </location>
</feature>